<keyword evidence="2" id="KW-0805">Transcription regulation</keyword>
<comment type="function">
    <text evidence="5">May play the central regulatory role in sporulation. It may be an element of the effector pathway responsible for the activation of sporulation genes in response to nutritional stress. Spo0A may act in concert with spo0H (a sigma factor) to control the expression of some genes that are critical to the sporulation process.</text>
</comment>
<feature type="domain" description="Response regulatory" evidence="8">
    <location>
        <begin position="3"/>
        <end position="119"/>
    </location>
</feature>
<evidence type="ECO:0000256" key="5">
    <source>
        <dbReference type="ARBA" id="ARBA00024867"/>
    </source>
</evidence>
<dbReference type="InterPro" id="IPR009057">
    <property type="entry name" value="Homeodomain-like_sf"/>
</dbReference>
<evidence type="ECO:0000256" key="4">
    <source>
        <dbReference type="ARBA" id="ARBA00023163"/>
    </source>
</evidence>
<dbReference type="RefSeq" id="WP_219964694.1">
    <property type="nucleotide sequence ID" value="NZ_JAGFNZ010000002.1"/>
</dbReference>
<dbReference type="EMBL" id="JAGFNZ010000002">
    <property type="protein sequence ID" value="MBW7572281.1"/>
    <property type="molecule type" value="Genomic_DNA"/>
</dbReference>
<dbReference type="SMART" id="SM00342">
    <property type="entry name" value="HTH_ARAC"/>
    <property type="match status" value="1"/>
</dbReference>
<dbReference type="Pfam" id="PF00072">
    <property type="entry name" value="Response_reg"/>
    <property type="match status" value="1"/>
</dbReference>
<comment type="caution">
    <text evidence="9">The sequence shown here is derived from an EMBL/GenBank/DDBJ whole genome shotgun (WGS) entry which is preliminary data.</text>
</comment>
<name>A0ABS7DP16_9FIRM</name>
<evidence type="ECO:0000313" key="9">
    <source>
        <dbReference type="EMBL" id="MBW7572281.1"/>
    </source>
</evidence>
<proteinExistence type="predicted"/>
<evidence type="ECO:0000256" key="6">
    <source>
        <dbReference type="PROSITE-ProRule" id="PRU00169"/>
    </source>
</evidence>
<dbReference type="InterPro" id="IPR001789">
    <property type="entry name" value="Sig_transdc_resp-reg_receiver"/>
</dbReference>
<dbReference type="Gene3D" id="1.10.10.60">
    <property type="entry name" value="Homeodomain-like"/>
    <property type="match status" value="2"/>
</dbReference>
<evidence type="ECO:0000256" key="2">
    <source>
        <dbReference type="ARBA" id="ARBA00023015"/>
    </source>
</evidence>
<keyword evidence="4" id="KW-0804">Transcription</keyword>
<dbReference type="SMART" id="SM00448">
    <property type="entry name" value="REC"/>
    <property type="match status" value="1"/>
</dbReference>
<evidence type="ECO:0000256" key="3">
    <source>
        <dbReference type="ARBA" id="ARBA00023125"/>
    </source>
</evidence>
<feature type="domain" description="HTH araC/xylS-type" evidence="7">
    <location>
        <begin position="232"/>
        <end position="330"/>
    </location>
</feature>
<dbReference type="Pfam" id="PF12833">
    <property type="entry name" value="HTH_18"/>
    <property type="match status" value="1"/>
</dbReference>
<evidence type="ECO:0000259" key="8">
    <source>
        <dbReference type="PROSITE" id="PS50110"/>
    </source>
</evidence>
<keyword evidence="3" id="KW-0238">DNA-binding</keyword>
<organism evidence="9 10">
    <name type="scientific">Caproiciproducens faecalis</name>
    <dbReference type="NCBI Taxonomy" id="2820301"/>
    <lineage>
        <taxon>Bacteria</taxon>
        <taxon>Bacillati</taxon>
        <taxon>Bacillota</taxon>
        <taxon>Clostridia</taxon>
        <taxon>Eubacteriales</taxon>
        <taxon>Acutalibacteraceae</taxon>
        <taxon>Caproiciproducens</taxon>
    </lineage>
</organism>
<accession>A0ABS7DP16</accession>
<evidence type="ECO:0000313" key="10">
    <source>
        <dbReference type="Proteomes" id="UP000719942"/>
    </source>
</evidence>
<dbReference type="Gene3D" id="3.40.50.2300">
    <property type="match status" value="1"/>
</dbReference>
<reference evidence="9 10" key="1">
    <citation type="submission" date="2021-03" db="EMBL/GenBank/DDBJ databases">
        <title>Caproiciproducens sp. nov. isolated from feces of cow.</title>
        <authorList>
            <person name="Choi J.-Y."/>
        </authorList>
    </citation>
    <scope>NUCLEOTIDE SEQUENCE [LARGE SCALE GENOMIC DNA]</scope>
    <source>
        <strain evidence="9 10">AGMB10547</strain>
    </source>
</reference>
<dbReference type="PROSITE" id="PS50110">
    <property type="entry name" value="RESPONSE_REGULATORY"/>
    <property type="match status" value="1"/>
</dbReference>
<protein>
    <recommendedName>
        <fullName evidence="1">Stage 0 sporulation protein A homolog</fullName>
    </recommendedName>
</protein>
<keyword evidence="6" id="KW-0597">Phosphoprotein</keyword>
<dbReference type="Proteomes" id="UP000719942">
    <property type="component" value="Unassembled WGS sequence"/>
</dbReference>
<dbReference type="CDD" id="cd17536">
    <property type="entry name" value="REC_YesN-like"/>
    <property type="match status" value="1"/>
</dbReference>
<feature type="modified residue" description="4-aspartylphosphate" evidence="6">
    <location>
        <position position="54"/>
    </location>
</feature>
<evidence type="ECO:0000256" key="1">
    <source>
        <dbReference type="ARBA" id="ARBA00018672"/>
    </source>
</evidence>
<dbReference type="PANTHER" id="PTHR43280:SF2">
    <property type="entry name" value="HTH-TYPE TRANSCRIPTIONAL REGULATOR EXSA"/>
    <property type="match status" value="1"/>
</dbReference>
<evidence type="ECO:0000259" key="7">
    <source>
        <dbReference type="PROSITE" id="PS01124"/>
    </source>
</evidence>
<dbReference type="SUPFAM" id="SSF52172">
    <property type="entry name" value="CheY-like"/>
    <property type="match status" value="1"/>
</dbReference>
<dbReference type="PANTHER" id="PTHR43280">
    <property type="entry name" value="ARAC-FAMILY TRANSCRIPTIONAL REGULATOR"/>
    <property type="match status" value="1"/>
</dbReference>
<dbReference type="InterPro" id="IPR011006">
    <property type="entry name" value="CheY-like_superfamily"/>
</dbReference>
<sequence length="346" mass="40426">MYRVMIADDEELMREAMRIMVSKMDGFTVVCSVDNGEDAVEVCRTENIDIVFMDIMMPGISGIEASRQIYNNNHNITIYIVSAYNNFEFAREALKAEVKEYISKPVTWGTVEALLNNYSDTHKKYGKQTDSLFSILKEKDFKKMYYQVPQIVDEIYSGVGNDTEQLKAAFMKLGQSLINLLEWLNEGKTKCEELFPMTEVLISEKKSLELWLFNVMNYLFQQISIKKYKVLECVFHYIDENIKKDIGLNQIVDNCNISQGYLSRIFMQQMNVSVIEYLHMRKLTLAKAYFCFTDLNIIDVAFRLGYNESSYFSKVFKKYEHVTVFQYKKALALEQERIENKVGKIE</sequence>
<keyword evidence="10" id="KW-1185">Reference proteome</keyword>
<gene>
    <name evidence="9" type="ORF">J5W02_05585</name>
</gene>
<dbReference type="PROSITE" id="PS01124">
    <property type="entry name" value="HTH_ARAC_FAMILY_2"/>
    <property type="match status" value="1"/>
</dbReference>
<dbReference type="SUPFAM" id="SSF46689">
    <property type="entry name" value="Homeodomain-like"/>
    <property type="match status" value="2"/>
</dbReference>
<dbReference type="InterPro" id="IPR018060">
    <property type="entry name" value="HTH_AraC"/>
</dbReference>